<keyword evidence="1" id="KW-0812">Transmembrane</keyword>
<dbReference type="VEuPathDB" id="TrichDB:TVAG_194730"/>
<keyword evidence="1" id="KW-0472">Membrane</keyword>
<sequence length="120" mass="13300">MDEDLLDSPIPLILAIGFLIAGVFLIVYGIIMGNDSSMKTPMEYLPNQISFFAIPQDITKDSNSKSSDNKTENSVETKEIISNQEKVSKQRFIPSCLPDSMLPIAYRTRNVTDSSTVVPI</sequence>
<evidence type="ECO:0000256" key="1">
    <source>
        <dbReference type="SAM" id="Phobius"/>
    </source>
</evidence>
<dbReference type="KEGG" id="tva:4752114"/>
<dbReference type="VEuPathDB" id="TrichDB:TVAGG3_1047690"/>
<reference evidence="2" key="2">
    <citation type="journal article" date="2007" name="Science">
        <title>Draft genome sequence of the sexually transmitted pathogen Trichomonas vaginalis.</title>
        <authorList>
            <person name="Carlton J.M."/>
            <person name="Hirt R.P."/>
            <person name="Silva J.C."/>
            <person name="Delcher A.L."/>
            <person name="Schatz M."/>
            <person name="Zhao Q."/>
            <person name="Wortman J.R."/>
            <person name="Bidwell S.L."/>
            <person name="Alsmark U.C.M."/>
            <person name="Besteiro S."/>
            <person name="Sicheritz-Ponten T."/>
            <person name="Noel C.J."/>
            <person name="Dacks J.B."/>
            <person name="Foster P.G."/>
            <person name="Simillion C."/>
            <person name="Van de Peer Y."/>
            <person name="Miranda-Saavedra D."/>
            <person name="Barton G.J."/>
            <person name="Westrop G.D."/>
            <person name="Mueller S."/>
            <person name="Dessi D."/>
            <person name="Fiori P.L."/>
            <person name="Ren Q."/>
            <person name="Paulsen I."/>
            <person name="Zhang H."/>
            <person name="Bastida-Corcuera F.D."/>
            <person name="Simoes-Barbosa A."/>
            <person name="Brown M.T."/>
            <person name="Hayes R.D."/>
            <person name="Mukherjee M."/>
            <person name="Okumura C.Y."/>
            <person name="Schneider R."/>
            <person name="Smith A.J."/>
            <person name="Vanacova S."/>
            <person name="Villalvazo M."/>
            <person name="Haas B.J."/>
            <person name="Pertea M."/>
            <person name="Feldblyum T.V."/>
            <person name="Utterback T.R."/>
            <person name="Shu C.L."/>
            <person name="Osoegawa K."/>
            <person name="de Jong P.J."/>
            <person name="Hrdy I."/>
            <person name="Horvathova L."/>
            <person name="Zubacova Z."/>
            <person name="Dolezal P."/>
            <person name="Malik S.B."/>
            <person name="Logsdon J.M. Jr."/>
            <person name="Henze K."/>
            <person name="Gupta A."/>
            <person name="Wang C.C."/>
            <person name="Dunne R.L."/>
            <person name="Upcroft J.A."/>
            <person name="Upcroft P."/>
            <person name="White O."/>
            <person name="Salzberg S.L."/>
            <person name="Tang P."/>
            <person name="Chiu C.-H."/>
            <person name="Lee Y.-S."/>
            <person name="Embley T.M."/>
            <person name="Coombs G.H."/>
            <person name="Mottram J.C."/>
            <person name="Tachezy J."/>
            <person name="Fraser-Liggett C.M."/>
            <person name="Johnson P.J."/>
        </authorList>
    </citation>
    <scope>NUCLEOTIDE SEQUENCE [LARGE SCALE GENOMIC DNA]</scope>
    <source>
        <strain evidence="2">G3</strain>
    </source>
</reference>
<dbReference type="RefSeq" id="XP_001307317.1">
    <property type="nucleotide sequence ID" value="XM_001307316.1"/>
</dbReference>
<feature type="transmembrane region" description="Helical" evidence="1">
    <location>
        <begin position="12"/>
        <end position="31"/>
    </location>
</feature>
<proteinExistence type="predicted"/>
<dbReference type="AlphaFoldDB" id="A2FL16"/>
<protein>
    <submittedName>
        <fullName evidence="2">Uncharacterized protein</fullName>
    </submittedName>
</protein>
<gene>
    <name evidence="2" type="ORF">TVAG_194730</name>
</gene>
<evidence type="ECO:0000313" key="3">
    <source>
        <dbReference type="Proteomes" id="UP000001542"/>
    </source>
</evidence>
<accession>A2FL16</accession>
<keyword evidence="3" id="KW-1185">Reference proteome</keyword>
<reference evidence="2" key="1">
    <citation type="submission" date="2006-10" db="EMBL/GenBank/DDBJ databases">
        <authorList>
            <person name="Amadeo P."/>
            <person name="Zhao Q."/>
            <person name="Wortman J."/>
            <person name="Fraser-Liggett C."/>
            <person name="Carlton J."/>
        </authorList>
    </citation>
    <scope>NUCLEOTIDE SEQUENCE</scope>
    <source>
        <strain evidence="2">G3</strain>
    </source>
</reference>
<evidence type="ECO:0000313" key="2">
    <source>
        <dbReference type="EMBL" id="EAX94387.1"/>
    </source>
</evidence>
<dbReference type="InParanoid" id="A2FL16"/>
<name>A2FL16_TRIV3</name>
<dbReference type="Proteomes" id="UP000001542">
    <property type="component" value="Unassembled WGS sequence"/>
</dbReference>
<dbReference type="SMR" id="A2FL16"/>
<organism evidence="2 3">
    <name type="scientific">Trichomonas vaginalis (strain ATCC PRA-98 / G3)</name>
    <dbReference type="NCBI Taxonomy" id="412133"/>
    <lineage>
        <taxon>Eukaryota</taxon>
        <taxon>Metamonada</taxon>
        <taxon>Parabasalia</taxon>
        <taxon>Trichomonadida</taxon>
        <taxon>Trichomonadidae</taxon>
        <taxon>Trichomonas</taxon>
    </lineage>
</organism>
<keyword evidence="1" id="KW-1133">Transmembrane helix</keyword>
<dbReference type="EMBL" id="DS113860">
    <property type="protein sequence ID" value="EAX94387.1"/>
    <property type="molecule type" value="Genomic_DNA"/>
</dbReference>